<name>A0A7G6WW19_9ACTN</name>
<dbReference type="Proteomes" id="UP000515563">
    <property type="component" value="Chromosome"/>
</dbReference>
<accession>A0A7G6WW19</accession>
<feature type="compositionally biased region" description="Basic residues" evidence="1">
    <location>
        <begin position="1"/>
        <end position="15"/>
    </location>
</feature>
<evidence type="ECO:0000259" key="2">
    <source>
        <dbReference type="Pfam" id="PF12120"/>
    </source>
</evidence>
<evidence type="ECO:0000256" key="1">
    <source>
        <dbReference type="SAM" id="MobiDB-lite"/>
    </source>
</evidence>
<organism evidence="3 4">
    <name type="scientific">Kribbella qitaiheensis</name>
    <dbReference type="NCBI Taxonomy" id="1544730"/>
    <lineage>
        <taxon>Bacteria</taxon>
        <taxon>Bacillati</taxon>
        <taxon>Actinomycetota</taxon>
        <taxon>Actinomycetes</taxon>
        <taxon>Propionibacteriales</taxon>
        <taxon>Kribbellaceae</taxon>
        <taxon>Kribbella</taxon>
    </lineage>
</organism>
<proteinExistence type="predicted"/>
<dbReference type="Gene3D" id="3.20.170.40">
    <property type="entry name" value="Rifampin ADP-ribosyltransferase domain"/>
    <property type="match status" value="1"/>
</dbReference>
<keyword evidence="4" id="KW-1185">Reference proteome</keyword>
<gene>
    <name evidence="3" type="ORF">F1D05_10115</name>
</gene>
<dbReference type="EMBL" id="CP043661">
    <property type="protein sequence ID" value="QNE18184.1"/>
    <property type="molecule type" value="Genomic_DNA"/>
</dbReference>
<dbReference type="Pfam" id="PF12120">
    <property type="entry name" value="Arr-ms"/>
    <property type="match status" value="1"/>
</dbReference>
<dbReference type="AlphaFoldDB" id="A0A7G6WW19"/>
<feature type="domain" description="Rifampin ADP-ribosyltransferase" evidence="2">
    <location>
        <begin position="31"/>
        <end position="111"/>
    </location>
</feature>
<sequence>MAKARKQPRRERARSKPTVAERDDVPSAEPFFHGGAPGLVPGSILRPAAALGFDVSYNAEQTMYDPNYVYLTREADVATAYAARCVMPVVGQIPGTVYQAQPLGLVEPDPDYGPVSGVYVRAPRARIVSVVRTDVTLTQREQTQLEGPWQIWG</sequence>
<dbReference type="InterPro" id="IPR038611">
    <property type="entry name" value="Arr_sf"/>
</dbReference>
<reference evidence="3 4" key="2">
    <citation type="journal article" date="2020" name="Microbiol. Resour. Announc.">
        <title>Antarctic desert soil bacteria exhibit high novel natural product potential, evaluated through long-read genome sequencing and comparative genomics.</title>
        <authorList>
            <person name="Benaud N."/>
            <person name="Edwards R.J."/>
            <person name="Amos T.G."/>
            <person name="D'Agostino P.M."/>
            <person name="Gutierrez-Chavez C."/>
            <person name="Montgomery K."/>
            <person name="Nicetic I."/>
            <person name="Ferrari B.C."/>
        </authorList>
    </citation>
    <scope>NUCLEOTIDE SEQUENCE [LARGE SCALE GENOMIC DNA]</scope>
    <source>
        <strain evidence="3 4">SPB151</strain>
    </source>
</reference>
<dbReference type="KEGG" id="kqi:F1D05_10115"/>
<protein>
    <recommendedName>
        <fullName evidence="2">Rifampin ADP-ribosyltransferase domain-containing protein</fullName>
    </recommendedName>
</protein>
<evidence type="ECO:0000313" key="4">
    <source>
        <dbReference type="Proteomes" id="UP000515563"/>
    </source>
</evidence>
<reference evidence="4" key="1">
    <citation type="submission" date="2019-09" db="EMBL/GenBank/DDBJ databases">
        <title>Antimicrobial potential of Antarctic Bacteria.</title>
        <authorList>
            <person name="Benaud N."/>
            <person name="Edwards R.J."/>
            <person name="Ferrari B.C."/>
        </authorList>
    </citation>
    <scope>NUCLEOTIDE SEQUENCE [LARGE SCALE GENOMIC DNA]</scope>
    <source>
        <strain evidence="4">SPB151</strain>
    </source>
</reference>
<dbReference type="RefSeq" id="WP_185447136.1">
    <property type="nucleotide sequence ID" value="NZ_CP043661.1"/>
</dbReference>
<dbReference type="InterPro" id="IPR021975">
    <property type="entry name" value="Rifampin_Arr"/>
</dbReference>
<feature type="region of interest" description="Disordered" evidence="1">
    <location>
        <begin position="1"/>
        <end position="32"/>
    </location>
</feature>
<evidence type="ECO:0000313" key="3">
    <source>
        <dbReference type="EMBL" id="QNE18184.1"/>
    </source>
</evidence>